<sequence>MSQATRVRMPTASVTFGGTSIHDVGLYPHEYKVSRLRSTIPQTLSVQFAFLLLFVPLFFLFLSLIPSFHFPWILIVNYDFTMHFRMTAALVMVLTTISVTALPTPGPLALASRDDVVALATRNTDSTLASYAKRFPGGSDSSGSAGSDSSSGNHAPPNNSGDSTHVSSGGSTKKGRRGGSNSSSNSGGSNSSSSGGSDSSSGNHASGGSNSSSSGGSDSSSGNHAPPNNSGGSTHVGSGGSTHKGRRDASVFFEEY</sequence>
<organism evidence="1 2">
    <name type="scientific">Artomyces pyxidatus</name>
    <dbReference type="NCBI Taxonomy" id="48021"/>
    <lineage>
        <taxon>Eukaryota</taxon>
        <taxon>Fungi</taxon>
        <taxon>Dikarya</taxon>
        <taxon>Basidiomycota</taxon>
        <taxon>Agaricomycotina</taxon>
        <taxon>Agaricomycetes</taxon>
        <taxon>Russulales</taxon>
        <taxon>Auriscalpiaceae</taxon>
        <taxon>Artomyces</taxon>
    </lineage>
</organism>
<reference evidence="1" key="1">
    <citation type="submission" date="2021-03" db="EMBL/GenBank/DDBJ databases">
        <authorList>
            <consortium name="DOE Joint Genome Institute"/>
            <person name="Ahrendt S."/>
            <person name="Looney B.P."/>
            <person name="Miyauchi S."/>
            <person name="Morin E."/>
            <person name="Drula E."/>
            <person name="Courty P.E."/>
            <person name="Chicoki N."/>
            <person name="Fauchery L."/>
            <person name="Kohler A."/>
            <person name="Kuo A."/>
            <person name="Labutti K."/>
            <person name="Pangilinan J."/>
            <person name="Lipzen A."/>
            <person name="Riley R."/>
            <person name="Andreopoulos W."/>
            <person name="He G."/>
            <person name="Johnson J."/>
            <person name="Barry K.W."/>
            <person name="Grigoriev I.V."/>
            <person name="Nagy L."/>
            <person name="Hibbett D."/>
            <person name="Henrissat B."/>
            <person name="Matheny P.B."/>
            <person name="Labbe J."/>
            <person name="Martin F."/>
        </authorList>
    </citation>
    <scope>NUCLEOTIDE SEQUENCE</scope>
    <source>
        <strain evidence="1">HHB10654</strain>
    </source>
</reference>
<accession>A0ACB8STF1</accession>
<evidence type="ECO:0000313" key="1">
    <source>
        <dbReference type="EMBL" id="KAI0059482.1"/>
    </source>
</evidence>
<proteinExistence type="predicted"/>
<keyword evidence="2" id="KW-1185">Reference proteome</keyword>
<name>A0ACB8STF1_9AGAM</name>
<comment type="caution">
    <text evidence="1">The sequence shown here is derived from an EMBL/GenBank/DDBJ whole genome shotgun (WGS) entry which is preliminary data.</text>
</comment>
<dbReference type="EMBL" id="MU277226">
    <property type="protein sequence ID" value="KAI0059482.1"/>
    <property type="molecule type" value="Genomic_DNA"/>
</dbReference>
<protein>
    <submittedName>
        <fullName evidence="1">Uncharacterized protein</fullName>
    </submittedName>
</protein>
<reference evidence="1" key="2">
    <citation type="journal article" date="2022" name="New Phytol.">
        <title>Evolutionary transition to the ectomycorrhizal habit in the genomes of a hyperdiverse lineage of mushroom-forming fungi.</title>
        <authorList>
            <person name="Looney B."/>
            <person name="Miyauchi S."/>
            <person name="Morin E."/>
            <person name="Drula E."/>
            <person name="Courty P.E."/>
            <person name="Kohler A."/>
            <person name="Kuo A."/>
            <person name="LaButti K."/>
            <person name="Pangilinan J."/>
            <person name="Lipzen A."/>
            <person name="Riley R."/>
            <person name="Andreopoulos W."/>
            <person name="He G."/>
            <person name="Johnson J."/>
            <person name="Nolan M."/>
            <person name="Tritt A."/>
            <person name="Barry K.W."/>
            <person name="Grigoriev I.V."/>
            <person name="Nagy L.G."/>
            <person name="Hibbett D."/>
            <person name="Henrissat B."/>
            <person name="Matheny P.B."/>
            <person name="Labbe J."/>
            <person name="Martin F.M."/>
        </authorList>
    </citation>
    <scope>NUCLEOTIDE SEQUENCE</scope>
    <source>
        <strain evidence="1">HHB10654</strain>
    </source>
</reference>
<evidence type="ECO:0000313" key="2">
    <source>
        <dbReference type="Proteomes" id="UP000814140"/>
    </source>
</evidence>
<dbReference type="Proteomes" id="UP000814140">
    <property type="component" value="Unassembled WGS sequence"/>
</dbReference>
<gene>
    <name evidence="1" type="ORF">BV25DRAFT_1829009</name>
</gene>